<evidence type="ECO:0000256" key="3">
    <source>
        <dbReference type="ARBA" id="ARBA00022490"/>
    </source>
</evidence>
<keyword evidence="12" id="KW-1185">Reference proteome</keyword>
<protein>
    <recommendedName>
        <fullName evidence="8">Protein naked cuticle homolog</fullName>
    </recommendedName>
</protein>
<dbReference type="PANTHER" id="PTHR22611:SF1">
    <property type="entry name" value="PROTEIN NAKED CUTICLE HOMOLOG 2"/>
    <property type="match status" value="1"/>
</dbReference>
<gene>
    <name evidence="11" type="ORF">C0J50_18911</name>
</gene>
<evidence type="ECO:0000256" key="4">
    <source>
        <dbReference type="ARBA" id="ARBA00022687"/>
    </source>
</evidence>
<comment type="subcellular location">
    <subcellularLocation>
        <location evidence="8">Cell membrane</location>
    </subcellularLocation>
    <subcellularLocation>
        <location evidence="8">Cytoplasm</location>
    </subcellularLocation>
</comment>
<feature type="region of interest" description="Disordered" evidence="9">
    <location>
        <begin position="279"/>
        <end position="304"/>
    </location>
</feature>
<evidence type="ECO:0000256" key="5">
    <source>
        <dbReference type="ARBA" id="ARBA00022723"/>
    </source>
</evidence>
<dbReference type="AlphaFoldDB" id="A0AAD5ATZ5"/>
<keyword evidence="3" id="KW-0963">Cytoplasm</keyword>
<dbReference type="SUPFAM" id="SSF47473">
    <property type="entry name" value="EF-hand"/>
    <property type="match status" value="1"/>
</dbReference>
<dbReference type="GO" id="GO:0016055">
    <property type="term" value="P:Wnt signaling pathway"/>
    <property type="evidence" value="ECO:0007669"/>
    <property type="project" value="UniProtKB-UniRule"/>
</dbReference>
<feature type="domain" description="EF-hand" evidence="10">
    <location>
        <begin position="164"/>
        <end position="199"/>
    </location>
</feature>
<organism evidence="11 12">
    <name type="scientific">Silurus asotus</name>
    <name type="common">Amur catfish</name>
    <name type="synonym">Parasilurus asotus</name>
    <dbReference type="NCBI Taxonomy" id="30991"/>
    <lineage>
        <taxon>Eukaryota</taxon>
        <taxon>Metazoa</taxon>
        <taxon>Chordata</taxon>
        <taxon>Craniata</taxon>
        <taxon>Vertebrata</taxon>
        <taxon>Euteleostomi</taxon>
        <taxon>Actinopterygii</taxon>
        <taxon>Neopterygii</taxon>
        <taxon>Teleostei</taxon>
        <taxon>Ostariophysi</taxon>
        <taxon>Siluriformes</taxon>
        <taxon>Siluridae</taxon>
        <taxon>Silurus</taxon>
    </lineage>
</organism>
<dbReference type="InterPro" id="IPR040140">
    <property type="entry name" value="Nkd-like"/>
</dbReference>
<feature type="region of interest" description="Disordered" evidence="9">
    <location>
        <begin position="398"/>
        <end position="419"/>
    </location>
</feature>
<dbReference type="GO" id="GO:0090090">
    <property type="term" value="P:negative regulation of canonical Wnt signaling pathway"/>
    <property type="evidence" value="ECO:0007669"/>
    <property type="project" value="UniProtKB-ARBA"/>
</dbReference>
<reference evidence="11" key="1">
    <citation type="submission" date="2018-07" db="EMBL/GenBank/DDBJ databases">
        <title>Comparative genomics of catfishes provides insights into carnivory and benthic adaptation.</title>
        <authorList>
            <person name="Zhang Y."/>
            <person name="Wang D."/>
            <person name="Peng Z."/>
            <person name="Zheng S."/>
            <person name="Shao F."/>
            <person name="Tao W."/>
        </authorList>
    </citation>
    <scope>NUCLEOTIDE SEQUENCE</scope>
    <source>
        <strain evidence="11">Chongqing</strain>
    </source>
</reference>
<proteinExistence type="inferred from homology"/>
<evidence type="ECO:0000256" key="6">
    <source>
        <dbReference type="ARBA" id="ARBA00022837"/>
    </source>
</evidence>
<accession>A0AAD5ATZ5</accession>
<dbReference type="PANTHER" id="PTHR22611">
    <property type="entry name" value="PROTEIN NAKED CUTICLE"/>
    <property type="match status" value="1"/>
</dbReference>
<dbReference type="PROSITE" id="PS50222">
    <property type="entry name" value="EF_HAND_2"/>
    <property type="match status" value="1"/>
</dbReference>
<dbReference type="GO" id="GO:0005886">
    <property type="term" value="C:plasma membrane"/>
    <property type="evidence" value="ECO:0007669"/>
    <property type="project" value="UniProtKB-SubCell"/>
</dbReference>
<dbReference type="GO" id="GO:0005737">
    <property type="term" value="C:cytoplasm"/>
    <property type="evidence" value="ECO:0007669"/>
    <property type="project" value="UniProtKB-SubCell"/>
</dbReference>
<dbReference type="PROSITE" id="PS00018">
    <property type="entry name" value="EF_HAND_1"/>
    <property type="match status" value="1"/>
</dbReference>
<evidence type="ECO:0000256" key="8">
    <source>
        <dbReference type="RuleBase" id="RU367060"/>
    </source>
</evidence>
<keyword evidence="2 8" id="KW-1003">Cell membrane</keyword>
<dbReference type="InterPro" id="IPR018247">
    <property type="entry name" value="EF_Hand_1_Ca_BS"/>
</dbReference>
<dbReference type="InterPro" id="IPR002048">
    <property type="entry name" value="EF_hand_dom"/>
</dbReference>
<evidence type="ECO:0000313" key="11">
    <source>
        <dbReference type="EMBL" id="KAI5621502.1"/>
    </source>
</evidence>
<comment type="function">
    <text evidence="8">Cell autonomous antagonist of the canonical Wnt signaling pathway.</text>
</comment>
<comment type="caution">
    <text evidence="11">The sequence shown here is derived from an EMBL/GenBank/DDBJ whole genome shotgun (WGS) entry which is preliminary data.</text>
</comment>
<dbReference type="InterPro" id="IPR011992">
    <property type="entry name" value="EF-hand-dom_pair"/>
</dbReference>
<evidence type="ECO:0000256" key="1">
    <source>
        <dbReference type="ARBA" id="ARBA00007081"/>
    </source>
</evidence>
<evidence type="ECO:0000256" key="7">
    <source>
        <dbReference type="ARBA" id="ARBA00023136"/>
    </source>
</evidence>
<keyword evidence="6 8" id="KW-0106">Calcium</keyword>
<dbReference type="EMBL" id="MU551632">
    <property type="protein sequence ID" value="KAI5621502.1"/>
    <property type="molecule type" value="Genomic_DNA"/>
</dbReference>
<comment type="similarity">
    <text evidence="1 8">Belongs to the NKD family.</text>
</comment>
<name>A0AAD5ATZ5_SILAS</name>
<keyword evidence="5 8" id="KW-0479">Metal-binding</keyword>
<evidence type="ECO:0000259" key="10">
    <source>
        <dbReference type="PROSITE" id="PS50222"/>
    </source>
</evidence>
<evidence type="ECO:0000256" key="2">
    <source>
        <dbReference type="ARBA" id="ARBA00022475"/>
    </source>
</evidence>
<keyword evidence="7" id="KW-0472">Membrane</keyword>
<evidence type="ECO:0000256" key="9">
    <source>
        <dbReference type="SAM" id="MobiDB-lite"/>
    </source>
</evidence>
<dbReference type="Proteomes" id="UP001205998">
    <property type="component" value="Unassembled WGS sequence"/>
</dbReference>
<evidence type="ECO:0000313" key="12">
    <source>
        <dbReference type="Proteomes" id="UP001205998"/>
    </source>
</evidence>
<dbReference type="Gene3D" id="1.10.238.10">
    <property type="entry name" value="EF-hand"/>
    <property type="match status" value="1"/>
</dbReference>
<dbReference type="GO" id="GO:0005509">
    <property type="term" value="F:calcium ion binding"/>
    <property type="evidence" value="ECO:0007669"/>
    <property type="project" value="InterPro"/>
</dbReference>
<sequence length="419" mass="47884">MKPTLQKLVKKHFRKSGRARYINKGVVDGIGVQKLQAACKRRESPEGGILATGSFLLQGESTHLSESDRIRNKQLSLEPLSQCEMHMAGSQKSKALECSFNAHLGMCGTELREDHFLDHDCPLEVFLPPERAAEFQSYKVSPENGDPSRRNAKNDHIECNVPTVDENQQEWVFTLYDFDNSGKVTKEDMSSLMHTIYEVVEASVKQSALCDSKTLRVKLTVTPSISSSKRGEYPAISSEKKTYRIDENTERRNHYLDLAGIENYTSRFDADNTFQLPYEDQCQDSPAHGSRSTHQRWSQLERGSLGKAGDRRLPFLRSLRSRSKSNRLHGHHPVSWCCPPAIQQQQQQPLYYSHSKRVHGRPRDATSASMPYPRLDLELQPGTGISPGGFMPMAQRHEHHHLHEHHHHHHHHHHHYYSS</sequence>
<keyword evidence="4 8" id="KW-0879">Wnt signaling pathway</keyword>